<reference evidence="7" key="1">
    <citation type="submission" date="2017-09" db="EMBL/GenBank/DDBJ databases">
        <title>Depth-based differentiation of microbial function through sediment-hosted aquifers and enrichment of novel symbionts in the deep terrestrial subsurface.</title>
        <authorList>
            <person name="Probst A.J."/>
            <person name="Ladd B."/>
            <person name="Jarett J.K."/>
            <person name="Geller-Mcgrath D.E."/>
            <person name="Sieber C.M.K."/>
            <person name="Emerson J.B."/>
            <person name="Anantharaman K."/>
            <person name="Thomas B.C."/>
            <person name="Malmstrom R."/>
            <person name="Stieglmeier M."/>
            <person name="Klingl A."/>
            <person name="Woyke T."/>
            <person name="Ryan C.M."/>
            <person name="Banfield J.F."/>
        </authorList>
    </citation>
    <scope>NUCLEOTIDE SEQUENCE [LARGE SCALE GENOMIC DNA]</scope>
</reference>
<dbReference type="PANTHER" id="PTHR42887:SF2">
    <property type="entry name" value="OS12G0638800 PROTEIN"/>
    <property type="match status" value="1"/>
</dbReference>
<comment type="caution">
    <text evidence="6">The sequence shown here is derived from an EMBL/GenBank/DDBJ whole genome shotgun (WGS) entry which is preliminary data.</text>
</comment>
<sequence length="350" mass="39413">GKNGEFLFSAFSRFGTEETINFFENLNVKTKIERGGRVFPISDKSQDILNALINYLRKSNVKLKLNSEVKEIVKKFQGRIEKVVLANNEEIIADKFIICTGGKSYPKTGSTGDGYEWAKKLGHMITNLLPSLVPIIVKEKNMKELEGLSLKNVEISAYKDNKRIDSRFGEAIFTADGMSGPIILDMSKRIGKELPGDIKIKIDFKPALDFSKLDQRIQRDFQSARKKMFKNILDKLLPQKLIPVIVRLSEIDPEKKSGFITKEERKKLSHLLKEFSLKVKSLAGYEKAIITSGGIKLSEINQKTMKSRLIDNLYFAGEILGIDGPTGGYNLQVCWTTGYVAGEGVDFFKK</sequence>
<dbReference type="InterPro" id="IPR023166">
    <property type="entry name" value="BaiN-like_dom_sf"/>
</dbReference>
<evidence type="ECO:0000259" key="5">
    <source>
        <dbReference type="Pfam" id="PF22780"/>
    </source>
</evidence>
<dbReference type="Pfam" id="PF03486">
    <property type="entry name" value="HI0933_like"/>
    <property type="match status" value="1"/>
</dbReference>
<keyword evidence="3" id="KW-0274">FAD</keyword>
<gene>
    <name evidence="6" type="ORF">COS93_02335</name>
</gene>
<proteinExistence type="predicted"/>
<dbReference type="EMBL" id="PEWP01000045">
    <property type="protein sequence ID" value="PIU46549.1"/>
    <property type="molecule type" value="Genomic_DNA"/>
</dbReference>
<dbReference type="Gene3D" id="3.50.50.60">
    <property type="entry name" value="FAD/NAD(P)-binding domain"/>
    <property type="match status" value="1"/>
</dbReference>
<evidence type="ECO:0000256" key="3">
    <source>
        <dbReference type="ARBA" id="ARBA00022827"/>
    </source>
</evidence>
<evidence type="ECO:0000313" key="7">
    <source>
        <dbReference type="Proteomes" id="UP000228777"/>
    </source>
</evidence>
<dbReference type="SUPFAM" id="SSF160996">
    <property type="entry name" value="HI0933 insert domain-like"/>
    <property type="match status" value="1"/>
</dbReference>
<comment type="cofactor">
    <cofactor evidence="1">
        <name>FAD</name>
        <dbReference type="ChEBI" id="CHEBI:57692"/>
    </cofactor>
</comment>
<keyword evidence="2" id="KW-0285">Flavoprotein</keyword>
<evidence type="ECO:0000256" key="2">
    <source>
        <dbReference type="ARBA" id="ARBA00022630"/>
    </source>
</evidence>
<feature type="domain" description="RsdA/BaiN/AoA(So)-like Rossmann fold-like" evidence="4">
    <location>
        <begin position="2"/>
        <end position="343"/>
    </location>
</feature>
<dbReference type="InterPro" id="IPR057661">
    <property type="entry name" value="RsdA/BaiN/AoA(So)_Rossmann"/>
</dbReference>
<protein>
    <submittedName>
        <fullName evidence="6">Aminoacetone oxidase family FAD-binding enzyme</fullName>
    </submittedName>
</protein>
<dbReference type="InterPro" id="IPR055178">
    <property type="entry name" value="RsdA/BaiN/AoA(So)-like_dom"/>
</dbReference>
<evidence type="ECO:0000313" key="6">
    <source>
        <dbReference type="EMBL" id="PIU46549.1"/>
    </source>
</evidence>
<accession>A0A2M6Z298</accession>
<feature type="domain" description="RsdA/BaiN/AoA(So)-like insert" evidence="5">
    <location>
        <begin position="130"/>
        <end position="290"/>
    </location>
</feature>
<evidence type="ECO:0000256" key="1">
    <source>
        <dbReference type="ARBA" id="ARBA00001974"/>
    </source>
</evidence>
<dbReference type="Gene3D" id="2.40.30.10">
    <property type="entry name" value="Translation factors"/>
    <property type="match status" value="1"/>
</dbReference>
<dbReference type="InterPro" id="IPR036188">
    <property type="entry name" value="FAD/NAD-bd_sf"/>
</dbReference>
<dbReference type="NCBIfam" id="TIGR00275">
    <property type="entry name" value="aminoacetone oxidase family FAD-binding enzyme"/>
    <property type="match status" value="1"/>
</dbReference>
<dbReference type="Proteomes" id="UP000228777">
    <property type="component" value="Unassembled WGS sequence"/>
</dbReference>
<name>A0A2M6Z298_9BACT</name>
<dbReference type="Pfam" id="PF22780">
    <property type="entry name" value="HI0933_like_1st"/>
    <property type="match status" value="1"/>
</dbReference>
<dbReference type="Gene3D" id="1.10.8.260">
    <property type="entry name" value="HI0933 insert domain-like"/>
    <property type="match status" value="1"/>
</dbReference>
<dbReference type="PANTHER" id="PTHR42887">
    <property type="entry name" value="OS12G0638800 PROTEIN"/>
    <property type="match status" value="1"/>
</dbReference>
<dbReference type="InterPro" id="IPR004792">
    <property type="entry name" value="BaiN-like"/>
</dbReference>
<dbReference type="SUPFAM" id="SSF51905">
    <property type="entry name" value="FAD/NAD(P)-binding domain"/>
    <property type="match status" value="1"/>
</dbReference>
<feature type="non-terminal residue" evidence="6">
    <location>
        <position position="1"/>
    </location>
</feature>
<organism evidence="6 7">
    <name type="scientific">bacterium (Candidatus Gribaldobacteria) CG07_land_8_20_14_0_80_33_18</name>
    <dbReference type="NCBI Taxonomy" id="2014272"/>
    <lineage>
        <taxon>Bacteria</taxon>
        <taxon>Candidatus Gribaldobacteria</taxon>
    </lineage>
</organism>
<dbReference type="AlphaFoldDB" id="A0A2M6Z298"/>
<evidence type="ECO:0000259" key="4">
    <source>
        <dbReference type="Pfam" id="PF03486"/>
    </source>
</evidence>